<name>A0A0D9Y413_9ORYZ</name>
<evidence type="ECO:0000256" key="3">
    <source>
        <dbReference type="RuleBase" id="RU003718"/>
    </source>
</evidence>
<dbReference type="FunFam" id="3.40.50.2000:FF:000063">
    <property type="entry name" value="Glycosyltransferase"/>
    <property type="match status" value="1"/>
</dbReference>
<reference evidence="6" key="1">
    <citation type="submission" date="2013-08" db="EMBL/GenBank/DDBJ databases">
        <title>Oryza genome evolution.</title>
        <authorList>
            <person name="Wing R.A."/>
            <person name="Panaud O."/>
            <person name="Oliveira A.C."/>
        </authorList>
    </citation>
    <scope>NUCLEOTIDE SEQUENCE</scope>
</reference>
<protein>
    <recommendedName>
        <fullName evidence="4">Glycosyltransferase</fullName>
        <ecNumber evidence="4">2.4.1.-</ecNumber>
    </recommendedName>
</protein>
<feature type="domain" description="Glycosyltransferase N-terminal" evidence="5">
    <location>
        <begin position="8"/>
        <end position="250"/>
    </location>
</feature>
<dbReference type="GO" id="GO:0035251">
    <property type="term" value="F:UDP-glucosyltransferase activity"/>
    <property type="evidence" value="ECO:0007669"/>
    <property type="project" value="TreeGrafter"/>
</dbReference>
<dbReference type="HOGENOM" id="CLU_001724_2_2_1"/>
<dbReference type="SUPFAM" id="SSF53756">
    <property type="entry name" value="UDP-Glycosyltransferase/glycogen phosphorylase"/>
    <property type="match status" value="1"/>
</dbReference>
<dbReference type="Pfam" id="PF00201">
    <property type="entry name" value="UDPGT"/>
    <property type="match status" value="1"/>
</dbReference>
<dbReference type="Pfam" id="PF26168">
    <property type="entry name" value="Glyco_transf_N"/>
    <property type="match status" value="1"/>
</dbReference>
<dbReference type="Proteomes" id="UP000026961">
    <property type="component" value="Chromosome 1"/>
</dbReference>
<dbReference type="AlphaFoldDB" id="A0A0D9Y413"/>
<dbReference type="Gene3D" id="3.40.50.2000">
    <property type="entry name" value="Glycogen Phosphorylase B"/>
    <property type="match status" value="2"/>
</dbReference>
<comment type="similarity">
    <text evidence="1 3">Belongs to the UDP-glycosyltransferase family.</text>
</comment>
<dbReference type="PANTHER" id="PTHR48047:SF90">
    <property type="entry name" value="GLYCOSYLTRANSFERASE"/>
    <property type="match status" value="1"/>
</dbReference>
<accession>A0A0D9Y413</accession>
<reference evidence="6" key="3">
    <citation type="submission" date="2018-05" db="EMBL/GenBank/DDBJ databases">
        <title>OgluRS3 (Oryza glumaepatula Reference Sequence Version 3).</title>
        <authorList>
            <person name="Zhang J."/>
            <person name="Kudrna D."/>
            <person name="Lee S."/>
            <person name="Talag J."/>
            <person name="Welchert J."/>
            <person name="Wing R.A."/>
        </authorList>
    </citation>
    <scope>NUCLEOTIDE SEQUENCE [LARGE SCALE GENOMIC DNA]</scope>
</reference>
<evidence type="ECO:0000259" key="5">
    <source>
        <dbReference type="Pfam" id="PF26168"/>
    </source>
</evidence>
<dbReference type="eggNOG" id="KOG1192">
    <property type="taxonomic scope" value="Eukaryota"/>
</dbReference>
<dbReference type="Gramene" id="OGLUM01G05350.1">
    <property type="protein sequence ID" value="OGLUM01G05350.1"/>
    <property type="gene ID" value="OGLUM01G05350"/>
</dbReference>
<dbReference type="EnsemblPlants" id="OGLUM01G05350.1">
    <property type="protein sequence ID" value="OGLUM01G05350.1"/>
    <property type="gene ID" value="OGLUM01G05350"/>
</dbReference>
<dbReference type="PANTHER" id="PTHR48047">
    <property type="entry name" value="GLYCOSYLTRANSFERASE"/>
    <property type="match status" value="1"/>
</dbReference>
<proteinExistence type="inferred from homology"/>
<keyword evidence="3" id="KW-0328">Glycosyltransferase</keyword>
<dbReference type="EC" id="2.4.1.-" evidence="4"/>
<evidence type="ECO:0000256" key="4">
    <source>
        <dbReference type="RuleBase" id="RU362057"/>
    </source>
</evidence>
<keyword evidence="2 3" id="KW-0808">Transferase</keyword>
<evidence type="ECO:0000256" key="2">
    <source>
        <dbReference type="ARBA" id="ARBA00022679"/>
    </source>
</evidence>
<dbReference type="InterPro" id="IPR035595">
    <property type="entry name" value="UDP_glycos_trans_CS"/>
</dbReference>
<keyword evidence="7" id="KW-1185">Reference proteome</keyword>
<dbReference type="STRING" id="40148.A0A0D9Y413"/>
<dbReference type="CDD" id="cd03784">
    <property type="entry name" value="GT1_Gtf-like"/>
    <property type="match status" value="1"/>
</dbReference>
<reference evidence="6" key="2">
    <citation type="submission" date="2015-04" db="UniProtKB">
        <authorList>
            <consortium name="EnsemblPlants"/>
        </authorList>
    </citation>
    <scope>IDENTIFICATION</scope>
</reference>
<dbReference type="PROSITE" id="PS00375">
    <property type="entry name" value="UDPGT"/>
    <property type="match status" value="1"/>
</dbReference>
<evidence type="ECO:0000313" key="6">
    <source>
        <dbReference type="EnsemblPlants" id="OGLUM01G05350.1"/>
    </source>
</evidence>
<dbReference type="InterPro" id="IPR002213">
    <property type="entry name" value="UDP_glucos_trans"/>
</dbReference>
<evidence type="ECO:0000313" key="7">
    <source>
        <dbReference type="Proteomes" id="UP000026961"/>
    </source>
</evidence>
<evidence type="ECO:0000256" key="1">
    <source>
        <dbReference type="ARBA" id="ARBA00009995"/>
    </source>
</evidence>
<organism evidence="6">
    <name type="scientific">Oryza glumipatula</name>
    <dbReference type="NCBI Taxonomy" id="40148"/>
    <lineage>
        <taxon>Eukaryota</taxon>
        <taxon>Viridiplantae</taxon>
        <taxon>Streptophyta</taxon>
        <taxon>Embryophyta</taxon>
        <taxon>Tracheophyta</taxon>
        <taxon>Spermatophyta</taxon>
        <taxon>Magnoliopsida</taxon>
        <taxon>Liliopsida</taxon>
        <taxon>Poales</taxon>
        <taxon>Poaceae</taxon>
        <taxon>BOP clade</taxon>
        <taxon>Oryzoideae</taxon>
        <taxon>Oryzeae</taxon>
        <taxon>Oryzinae</taxon>
        <taxon>Oryza</taxon>
    </lineage>
</organism>
<dbReference type="InterPro" id="IPR058980">
    <property type="entry name" value="Glyco_transf_N"/>
</dbReference>
<sequence>MAAELHFLVVPLIAQGHIIPMLEVARLLAARGARATVVTTPVNAARNGAAVEAARRDGLAVDLAEVAFPGPEFGVPEGLENMDQLADADPGMYLSLQRAIWAMAAPLERLVRALPRRPDCLVADYCNPWTAPVCDRLGIARVVMHCPSAYFLLATHNLSKHGVYGRLALAAGDGELEPFEVPDFPVRAVVDTATFRRFFQWPGLEEEERDAVEAERTADGFVINTFRDIEGAFVDGYAAALGRRAWAIGPTCAAAAAGTDADARASRGNRADVDAGRILSWLDAWPPASVLYISFGSISHLAAKQVIELARGVEASGRPFVWAIKEAKAAAAAVREWLDGEGYEERVKDRGVLVRGWAPQVSILSHPATGGFLTHCGWNAALEAIAHGVPALTWPTILDQFSSERLLVDVLGVGVRSGVTAPPMYLHAEAEGVQVTGAGVEKAVAELMDGGADGAARRARARELAATARAAVEEGGSSHADLTDMIRHVGAQCRLDFQTTTTSIIRSSPNSLD</sequence>